<sequence>MANDTLPELTPPEPSISQRVAHLRKRRGLSQEKLAELAGLSVGVIQKIEQGGSARMETYHAIARVFGVRTIWFTAPETPEPEPTGYRNTVLLDIRSAINPPAGLGGRLFSIDPSPPNLRMLESVVVTIANDYQENRYDDVARTAPAAVRSAHAHVQVLSGEEQQKAVRLRADALQLTGRYLIQIREHDLAMVALRDALADAVQVGDQALAAAAIGQQGWALLRQARFDEVEHLCRTTAEAIEPRMSKATPDELSAWGYLLMRAAAAAARNNRKDEAADMQNLAETAGRRLRTEREAVGHMRFGPATAAINGTQNELIADRPDVALKRSKMIDTSGVTPNTRQRHELDKAKANVLLGDDEAAETTLHRLRATAPAWLRQQRAAREIGEDLWREANKKRTPSAALRELVDFLGVPL</sequence>
<organism evidence="2 3">
    <name type="scientific">Streptomonospora mangrovi</name>
    <dbReference type="NCBI Taxonomy" id="2883123"/>
    <lineage>
        <taxon>Bacteria</taxon>
        <taxon>Bacillati</taxon>
        <taxon>Actinomycetota</taxon>
        <taxon>Actinomycetes</taxon>
        <taxon>Streptosporangiales</taxon>
        <taxon>Nocardiopsidaceae</taxon>
        <taxon>Streptomonospora</taxon>
    </lineage>
</organism>
<dbReference type="InterPro" id="IPR010982">
    <property type="entry name" value="Lambda_DNA-bd_dom_sf"/>
</dbReference>
<dbReference type="Pfam" id="PF01381">
    <property type="entry name" value="HTH_3"/>
    <property type="match status" value="1"/>
</dbReference>
<dbReference type="AlphaFoldDB" id="A0A9X3NPX1"/>
<dbReference type="SMART" id="SM00530">
    <property type="entry name" value="HTH_XRE"/>
    <property type="match status" value="1"/>
</dbReference>
<keyword evidence="3" id="KW-1185">Reference proteome</keyword>
<dbReference type="PROSITE" id="PS50943">
    <property type="entry name" value="HTH_CROC1"/>
    <property type="match status" value="1"/>
</dbReference>
<gene>
    <name evidence="2" type="ORF">LG943_09345</name>
</gene>
<proteinExistence type="predicted"/>
<dbReference type="Gene3D" id="1.10.260.40">
    <property type="entry name" value="lambda repressor-like DNA-binding domains"/>
    <property type="match status" value="1"/>
</dbReference>
<evidence type="ECO:0000313" key="2">
    <source>
        <dbReference type="EMBL" id="MDA0564530.1"/>
    </source>
</evidence>
<dbReference type="RefSeq" id="WP_270071811.1">
    <property type="nucleotide sequence ID" value="NZ_JAJAQC010000012.1"/>
</dbReference>
<dbReference type="SUPFAM" id="SSF47413">
    <property type="entry name" value="lambda repressor-like DNA-binding domains"/>
    <property type="match status" value="1"/>
</dbReference>
<evidence type="ECO:0000259" key="1">
    <source>
        <dbReference type="PROSITE" id="PS50943"/>
    </source>
</evidence>
<dbReference type="GO" id="GO:0003677">
    <property type="term" value="F:DNA binding"/>
    <property type="evidence" value="ECO:0007669"/>
    <property type="project" value="InterPro"/>
</dbReference>
<evidence type="ECO:0000313" key="3">
    <source>
        <dbReference type="Proteomes" id="UP001140076"/>
    </source>
</evidence>
<dbReference type="Proteomes" id="UP001140076">
    <property type="component" value="Unassembled WGS sequence"/>
</dbReference>
<reference evidence="2" key="1">
    <citation type="submission" date="2021-10" db="EMBL/GenBank/DDBJ databases">
        <title>Streptomonospora sp. nov., isolated from mangrove soil.</title>
        <authorList>
            <person name="Chen X."/>
            <person name="Ge X."/>
            <person name="Liu W."/>
        </authorList>
    </citation>
    <scope>NUCLEOTIDE SEQUENCE</scope>
    <source>
        <strain evidence="2">S1-112</strain>
    </source>
</reference>
<protein>
    <submittedName>
        <fullName evidence="2">Helix-turn-helix transcriptional regulator</fullName>
    </submittedName>
</protein>
<dbReference type="EMBL" id="JAJAQC010000012">
    <property type="protein sequence ID" value="MDA0564530.1"/>
    <property type="molecule type" value="Genomic_DNA"/>
</dbReference>
<feature type="domain" description="HTH cro/C1-type" evidence="1">
    <location>
        <begin position="20"/>
        <end position="73"/>
    </location>
</feature>
<comment type="caution">
    <text evidence="2">The sequence shown here is derived from an EMBL/GenBank/DDBJ whole genome shotgun (WGS) entry which is preliminary data.</text>
</comment>
<dbReference type="InterPro" id="IPR001387">
    <property type="entry name" value="Cro/C1-type_HTH"/>
</dbReference>
<accession>A0A9X3NPX1</accession>
<dbReference type="CDD" id="cd00093">
    <property type="entry name" value="HTH_XRE"/>
    <property type="match status" value="1"/>
</dbReference>
<name>A0A9X3NPX1_9ACTN</name>